<dbReference type="PANTHER" id="PTHR36766">
    <property type="entry name" value="PLANT BROAD-SPECTRUM MILDEW RESISTANCE PROTEIN RPW8"/>
    <property type="match status" value="1"/>
</dbReference>
<dbReference type="Gene3D" id="3.40.50.300">
    <property type="entry name" value="P-loop containing nucleotide triphosphate hydrolases"/>
    <property type="match status" value="1"/>
</dbReference>
<dbReference type="GO" id="GO:0042742">
    <property type="term" value="P:defense response to bacterium"/>
    <property type="evidence" value="ECO:0007669"/>
    <property type="project" value="UniProtKB-ARBA"/>
</dbReference>
<dbReference type="AlphaFoldDB" id="A0A835BCD7"/>
<feature type="domain" description="Disease resistance R13L4/SHOC-2-like LRR" evidence="11">
    <location>
        <begin position="565"/>
        <end position="783"/>
    </location>
</feature>
<accession>A0A835BCD7</accession>
<protein>
    <submittedName>
        <fullName evidence="12">Uncharacterized protein</fullName>
    </submittedName>
</protein>
<dbReference type="SUPFAM" id="SSF52540">
    <property type="entry name" value="P-loop containing nucleoside triphosphate hydrolases"/>
    <property type="match status" value="1"/>
</dbReference>
<dbReference type="GO" id="GO:0005524">
    <property type="term" value="F:ATP binding"/>
    <property type="evidence" value="ECO:0007669"/>
    <property type="project" value="UniProtKB-KW"/>
</dbReference>
<dbReference type="GO" id="GO:0009626">
    <property type="term" value="P:plant-type hypersensitive response"/>
    <property type="evidence" value="ECO:0007669"/>
    <property type="project" value="UniProtKB-ARBA"/>
</dbReference>
<dbReference type="OrthoDB" id="2018467at2759"/>
<dbReference type="InterPro" id="IPR032675">
    <property type="entry name" value="LRR_dom_sf"/>
</dbReference>
<keyword evidence="13" id="KW-1185">Reference proteome</keyword>
<keyword evidence="7" id="KW-0175">Coiled coil</keyword>
<dbReference type="InterPro" id="IPR041118">
    <property type="entry name" value="Rx_N"/>
</dbReference>
<evidence type="ECO:0000313" key="13">
    <source>
        <dbReference type="Proteomes" id="UP000636709"/>
    </source>
</evidence>
<dbReference type="InterPro" id="IPR058922">
    <property type="entry name" value="WHD_DRP"/>
</dbReference>
<dbReference type="SUPFAM" id="SSF52058">
    <property type="entry name" value="L domain-like"/>
    <property type="match status" value="1"/>
</dbReference>
<dbReference type="InterPro" id="IPR027417">
    <property type="entry name" value="P-loop_NTPase"/>
</dbReference>
<sequence>MPEVIISSLAISVLQKAASFGIDWAINGINSACKVKKEVGKLERSLRSICAVLKDAESRQSTSHALQEWLDNLKDAVYDIDDVLDDLATEALEQEIHQDLFSRVKHLIAYPFRLSNKIKVVREKLDDIAANKDQFGLTEQPMDSHQVASGSRHRETHSFINESDIIGRDEARKDIVAKILTATESTSPISVLPIVGLGGIGKTALAKLIYNDVDVTNKFETKLWACVSDVFDLKKILEDIIESCTGERNKHLNLETLQKKLCGLLEGKRYFLVLDDMWNDKPSDWEQLRSLLSTGRSGSVIIVTTRSVNVASVVNTLEPYHLEKLPHEECMQVFIRWAFRDREDIHPGLLKIGESIVGKCRGIPLAAKTLGSLLSKCRDVKEWRRIERDSLWSVEQDKDGILPALKLSYDELPPHLRACFASLSIFPKDYTIYKELLITFWMALGLLHRGTESMDMMSIGERYFYELLGRSILQDQRLVFDDTIDSCKIHDLIHDLSIEVSQKEHAIVTGGKVDVHERIKQVVWYGEDFSTEMKFPKQLKKASRARAFASRYSFGTVSKAFLEDLFSTFKHIRVLVFSEVGFEELPSSIGNLRHLRYLDLQWNRKLKYLPSSLCKLVNLETLHLYRCDQLVKLPRDVHGLVKLTFLNLTSKQEYLLKDGFCGWHSLLFLVLNDCPELTSLTEGLGSLAALRDLRIFSCPKLASLPSAMRRLSALERLAINNCAELDLMEAEEALSGLCSLRSFNLVALPKMSGFPESFKSASSSLQFVCIDGCKGLEKLPSFIQGFSSLKKILSRRCTERSGGDDFHLIRHVPNIYIDERYMER</sequence>
<reference evidence="12" key="1">
    <citation type="submission" date="2020-07" db="EMBL/GenBank/DDBJ databases">
        <title>Genome sequence and genetic diversity analysis of an under-domesticated orphan crop, white fonio (Digitaria exilis).</title>
        <authorList>
            <person name="Bennetzen J.L."/>
            <person name="Chen S."/>
            <person name="Ma X."/>
            <person name="Wang X."/>
            <person name="Yssel A.E.J."/>
            <person name="Chaluvadi S.R."/>
            <person name="Johnson M."/>
            <person name="Gangashetty P."/>
            <person name="Hamidou F."/>
            <person name="Sanogo M.D."/>
            <person name="Zwaenepoel A."/>
            <person name="Wallace J."/>
            <person name="Van De Peer Y."/>
            <person name="Van Deynze A."/>
        </authorList>
    </citation>
    <scope>NUCLEOTIDE SEQUENCE</scope>
    <source>
        <tissue evidence="12">Leaves</tissue>
    </source>
</reference>
<keyword evidence="2" id="KW-0433">Leucine-rich repeat</keyword>
<evidence type="ECO:0000256" key="1">
    <source>
        <dbReference type="ARBA" id="ARBA00008894"/>
    </source>
</evidence>
<dbReference type="Gene3D" id="3.80.10.10">
    <property type="entry name" value="Ribonuclease Inhibitor"/>
    <property type="match status" value="1"/>
</dbReference>
<dbReference type="InterPro" id="IPR042197">
    <property type="entry name" value="Apaf_helical"/>
</dbReference>
<dbReference type="EMBL" id="JACEFO010002056">
    <property type="protein sequence ID" value="KAF8687445.1"/>
    <property type="molecule type" value="Genomic_DNA"/>
</dbReference>
<dbReference type="InterPro" id="IPR036388">
    <property type="entry name" value="WH-like_DNA-bd_sf"/>
</dbReference>
<feature type="domain" description="NB-ARC" evidence="8">
    <location>
        <begin position="174"/>
        <end position="341"/>
    </location>
</feature>
<dbReference type="Gene3D" id="1.10.10.10">
    <property type="entry name" value="Winged helix-like DNA-binding domain superfamily/Winged helix DNA-binding domain"/>
    <property type="match status" value="1"/>
</dbReference>
<comment type="similarity">
    <text evidence="1">Belongs to the disease resistance NB-LRR family.</text>
</comment>
<evidence type="ECO:0000313" key="12">
    <source>
        <dbReference type="EMBL" id="KAF8687445.1"/>
    </source>
</evidence>
<gene>
    <name evidence="12" type="ORF">HU200_043138</name>
</gene>
<feature type="domain" description="Disease resistance N-terminal" evidence="9">
    <location>
        <begin position="13"/>
        <end position="98"/>
    </location>
</feature>
<dbReference type="GO" id="GO:0043531">
    <property type="term" value="F:ADP binding"/>
    <property type="evidence" value="ECO:0007669"/>
    <property type="project" value="InterPro"/>
</dbReference>
<dbReference type="Proteomes" id="UP000636709">
    <property type="component" value="Unassembled WGS sequence"/>
</dbReference>
<feature type="domain" description="Disease resistance protein winged helix" evidence="10">
    <location>
        <begin position="425"/>
        <end position="496"/>
    </location>
</feature>
<dbReference type="Pfam" id="PF23598">
    <property type="entry name" value="LRR_14"/>
    <property type="match status" value="1"/>
</dbReference>
<evidence type="ECO:0000256" key="3">
    <source>
        <dbReference type="ARBA" id="ARBA00022737"/>
    </source>
</evidence>
<evidence type="ECO:0000256" key="4">
    <source>
        <dbReference type="ARBA" id="ARBA00022741"/>
    </source>
</evidence>
<dbReference type="FunFam" id="1.10.10.10:FF:000322">
    <property type="entry name" value="Probable disease resistance protein At1g63360"/>
    <property type="match status" value="1"/>
</dbReference>
<keyword evidence="5" id="KW-0611">Plant defense</keyword>
<dbReference type="PRINTS" id="PR00364">
    <property type="entry name" value="DISEASERSIST"/>
</dbReference>
<evidence type="ECO:0000256" key="6">
    <source>
        <dbReference type="ARBA" id="ARBA00022840"/>
    </source>
</evidence>
<evidence type="ECO:0000256" key="2">
    <source>
        <dbReference type="ARBA" id="ARBA00022614"/>
    </source>
</evidence>
<dbReference type="InterPro" id="IPR002182">
    <property type="entry name" value="NB-ARC"/>
</dbReference>
<keyword evidence="3" id="KW-0677">Repeat</keyword>
<dbReference type="Pfam" id="PF23559">
    <property type="entry name" value="WHD_DRP"/>
    <property type="match status" value="1"/>
</dbReference>
<dbReference type="Pfam" id="PF18052">
    <property type="entry name" value="Rx_N"/>
    <property type="match status" value="1"/>
</dbReference>
<proteinExistence type="inferred from homology"/>
<comment type="caution">
    <text evidence="12">The sequence shown here is derived from an EMBL/GenBank/DDBJ whole genome shotgun (WGS) entry which is preliminary data.</text>
</comment>
<keyword evidence="6" id="KW-0067">ATP-binding</keyword>
<evidence type="ECO:0000256" key="7">
    <source>
        <dbReference type="ARBA" id="ARBA00023054"/>
    </source>
</evidence>
<dbReference type="FunFam" id="3.40.50.300:FF:001091">
    <property type="entry name" value="Probable disease resistance protein At1g61300"/>
    <property type="match status" value="1"/>
</dbReference>
<dbReference type="GO" id="GO:0002758">
    <property type="term" value="P:innate immune response-activating signaling pathway"/>
    <property type="evidence" value="ECO:0007669"/>
    <property type="project" value="UniProtKB-ARBA"/>
</dbReference>
<dbReference type="Gene3D" id="1.20.5.4130">
    <property type="match status" value="1"/>
</dbReference>
<organism evidence="12 13">
    <name type="scientific">Digitaria exilis</name>
    <dbReference type="NCBI Taxonomy" id="1010633"/>
    <lineage>
        <taxon>Eukaryota</taxon>
        <taxon>Viridiplantae</taxon>
        <taxon>Streptophyta</taxon>
        <taxon>Embryophyta</taxon>
        <taxon>Tracheophyta</taxon>
        <taxon>Spermatophyta</taxon>
        <taxon>Magnoliopsida</taxon>
        <taxon>Liliopsida</taxon>
        <taxon>Poales</taxon>
        <taxon>Poaceae</taxon>
        <taxon>PACMAD clade</taxon>
        <taxon>Panicoideae</taxon>
        <taxon>Panicodae</taxon>
        <taxon>Paniceae</taxon>
        <taxon>Anthephorinae</taxon>
        <taxon>Digitaria</taxon>
    </lineage>
</organism>
<dbReference type="InterPro" id="IPR055414">
    <property type="entry name" value="LRR_R13L4/SHOC2-like"/>
</dbReference>
<dbReference type="Pfam" id="PF00931">
    <property type="entry name" value="NB-ARC"/>
    <property type="match status" value="1"/>
</dbReference>
<name>A0A835BCD7_9POAL</name>
<evidence type="ECO:0000259" key="10">
    <source>
        <dbReference type="Pfam" id="PF23559"/>
    </source>
</evidence>
<evidence type="ECO:0000259" key="8">
    <source>
        <dbReference type="Pfam" id="PF00931"/>
    </source>
</evidence>
<keyword evidence="4" id="KW-0547">Nucleotide-binding</keyword>
<dbReference type="PANTHER" id="PTHR36766:SF57">
    <property type="entry name" value="DISEASE RESISTANCE PROTEIN RGA1"/>
    <property type="match status" value="1"/>
</dbReference>
<evidence type="ECO:0000259" key="9">
    <source>
        <dbReference type="Pfam" id="PF18052"/>
    </source>
</evidence>
<evidence type="ECO:0000256" key="5">
    <source>
        <dbReference type="ARBA" id="ARBA00022821"/>
    </source>
</evidence>
<dbReference type="Gene3D" id="1.10.8.430">
    <property type="entry name" value="Helical domain of apoptotic protease-activating factors"/>
    <property type="match status" value="1"/>
</dbReference>
<evidence type="ECO:0000259" key="11">
    <source>
        <dbReference type="Pfam" id="PF23598"/>
    </source>
</evidence>